<feature type="transmembrane region" description="Helical" evidence="1">
    <location>
        <begin position="259"/>
        <end position="281"/>
    </location>
</feature>
<dbReference type="GO" id="GO:0000271">
    <property type="term" value="P:polysaccharide biosynthetic process"/>
    <property type="evidence" value="ECO:0007669"/>
    <property type="project" value="TreeGrafter"/>
</dbReference>
<evidence type="ECO:0008006" key="6">
    <source>
        <dbReference type="Google" id="ProtNLM"/>
    </source>
</evidence>
<evidence type="ECO:0000259" key="3">
    <source>
        <dbReference type="Pfam" id="PF19040"/>
    </source>
</evidence>
<dbReference type="Proteomes" id="UP000008281">
    <property type="component" value="Unassembled WGS sequence"/>
</dbReference>
<evidence type="ECO:0000259" key="2">
    <source>
        <dbReference type="Pfam" id="PF01757"/>
    </source>
</evidence>
<dbReference type="HOGENOM" id="CLU_005679_12_1_1"/>
<feature type="transmembrane region" description="Helical" evidence="1">
    <location>
        <begin position="172"/>
        <end position="188"/>
    </location>
</feature>
<dbReference type="InterPro" id="IPR043968">
    <property type="entry name" value="SGNH"/>
</dbReference>
<feature type="domain" description="SGNH" evidence="3">
    <location>
        <begin position="436"/>
        <end position="676"/>
    </location>
</feature>
<dbReference type="InterPro" id="IPR002656">
    <property type="entry name" value="Acyl_transf_3_dom"/>
</dbReference>
<feature type="transmembrane region" description="Helical" evidence="1">
    <location>
        <begin position="81"/>
        <end position="99"/>
    </location>
</feature>
<dbReference type="InParanoid" id="E3M5W1"/>
<dbReference type="EMBL" id="DS268425">
    <property type="protein sequence ID" value="EFO92209.1"/>
    <property type="molecule type" value="Genomic_DNA"/>
</dbReference>
<dbReference type="eggNOG" id="ENOG502SGA9">
    <property type="taxonomic scope" value="Eukaryota"/>
</dbReference>
<feature type="transmembrane region" description="Helical" evidence="1">
    <location>
        <begin position="361"/>
        <end position="384"/>
    </location>
</feature>
<proteinExistence type="predicted"/>
<feature type="transmembrane region" description="Helical" evidence="1">
    <location>
        <begin position="338"/>
        <end position="355"/>
    </location>
</feature>
<dbReference type="OrthoDB" id="5825384at2759"/>
<keyword evidence="1" id="KW-0472">Membrane</keyword>
<dbReference type="PANTHER" id="PTHR23028:SF135">
    <property type="entry name" value="ACYL_TRANSF_3 DOMAIN-CONTAINING PROTEIN"/>
    <property type="match status" value="1"/>
</dbReference>
<dbReference type="STRING" id="31234.E3M5W1"/>
<evidence type="ECO:0000313" key="4">
    <source>
        <dbReference type="EMBL" id="EFO92209.1"/>
    </source>
</evidence>
<keyword evidence="5" id="KW-1185">Reference proteome</keyword>
<dbReference type="GO" id="GO:0016020">
    <property type="term" value="C:membrane"/>
    <property type="evidence" value="ECO:0007669"/>
    <property type="project" value="TreeGrafter"/>
</dbReference>
<feature type="transmembrane region" description="Helical" evidence="1">
    <location>
        <begin position="139"/>
        <end position="160"/>
    </location>
</feature>
<keyword evidence="1" id="KW-0812">Transmembrane</keyword>
<dbReference type="InterPro" id="IPR050879">
    <property type="entry name" value="Acyltransferase_3"/>
</dbReference>
<feature type="transmembrane region" description="Helical" evidence="1">
    <location>
        <begin position="12"/>
        <end position="32"/>
    </location>
</feature>
<dbReference type="GO" id="GO:0016747">
    <property type="term" value="F:acyltransferase activity, transferring groups other than amino-acyl groups"/>
    <property type="evidence" value="ECO:0007669"/>
    <property type="project" value="InterPro"/>
</dbReference>
<dbReference type="Pfam" id="PF19040">
    <property type="entry name" value="SGNH"/>
    <property type="match status" value="1"/>
</dbReference>
<dbReference type="Pfam" id="PF01757">
    <property type="entry name" value="Acyl_transf_3"/>
    <property type="match status" value="1"/>
</dbReference>
<accession>E3M5W1</accession>
<feature type="transmembrane region" description="Helical" evidence="1">
    <location>
        <begin position="301"/>
        <end position="326"/>
    </location>
</feature>
<keyword evidence="1" id="KW-1133">Transmembrane helix</keyword>
<evidence type="ECO:0000313" key="5">
    <source>
        <dbReference type="Proteomes" id="UP000008281"/>
    </source>
</evidence>
<gene>
    <name evidence="4" type="ORF">CRE_10990</name>
</gene>
<organism evidence="5">
    <name type="scientific">Caenorhabditis remanei</name>
    <name type="common">Caenorhabditis vulgaris</name>
    <dbReference type="NCBI Taxonomy" id="31234"/>
    <lineage>
        <taxon>Eukaryota</taxon>
        <taxon>Metazoa</taxon>
        <taxon>Ecdysozoa</taxon>
        <taxon>Nematoda</taxon>
        <taxon>Chromadorea</taxon>
        <taxon>Rhabditida</taxon>
        <taxon>Rhabditina</taxon>
        <taxon>Rhabditomorpha</taxon>
        <taxon>Rhabditoidea</taxon>
        <taxon>Rhabditidae</taxon>
        <taxon>Peloderinae</taxon>
        <taxon>Caenorhabditis</taxon>
    </lineage>
</organism>
<reference evidence="4" key="1">
    <citation type="submission" date="2007-07" db="EMBL/GenBank/DDBJ databases">
        <title>PCAP assembly of the Caenorhabditis remanei genome.</title>
        <authorList>
            <consortium name="The Caenorhabditis remanei Sequencing Consortium"/>
            <person name="Wilson R.K."/>
        </authorList>
    </citation>
    <scope>NUCLEOTIDE SEQUENCE [LARGE SCALE GENOMIC DNA]</scope>
    <source>
        <strain evidence="4">PB4641</strain>
    </source>
</reference>
<feature type="transmembrane region" description="Helical" evidence="1">
    <location>
        <begin position="194"/>
        <end position="214"/>
    </location>
</feature>
<dbReference type="AlphaFoldDB" id="E3M5W1"/>
<evidence type="ECO:0000256" key="1">
    <source>
        <dbReference type="SAM" id="Phobius"/>
    </source>
</evidence>
<dbReference type="PANTHER" id="PTHR23028">
    <property type="entry name" value="ACETYLTRANSFERASE"/>
    <property type="match status" value="1"/>
</dbReference>
<feature type="domain" description="Acyltransferase 3" evidence="2">
    <location>
        <begin position="13"/>
        <end position="354"/>
    </location>
</feature>
<sequence>MDQHKKKQSKRLDLQGIRALAIIVVLGFHFYPEYCPNGYLGVDQFFVLSGFLMCMLLKRAEKDSSCSLVTLFYSKRFKRILPLYLLIIFVSMICLYKYFPDTAIETNQESAKYALLFVSNRPKTDQEDYFQMLSIAVDIFTHTWSLSVEIQFYFLVPFLFLLSIRIPERFQYGYYGGIGLISFAYFFTSPTTVAFNSVFARIWQFLIGMVVYLLTLSKSTSSYQVLQNFEDEKKLLVDEESQEIDCSPERKLEDFIQPAAYLLLTVLIFITMFPTVLPAVIVRPLVTIGTGCLMLISDENLILSNSILTYIGDISYSLYLIHWPIYAYWKLTCEGDKLYLFAALISSVILAIITFETFEKWYLKLSSTNIGVIVVILCFLNITAIKKDDIMDRIYLMGKNVTSLDDVTNEMTVDDAIRLNTRWSVNDMKNLYAPSCTYEVAKSPLGWCRHTGLSESGKYKLAIIGNSWTANHAKLFYDECGYKAKSIMQGSARGCEAFYRSLNRESCRQNYTHFAERMENEKPDYAFVISRYVSIGAPFPKNVTTFDKDPIYQTMKEQMLRFVSTIKYKMYILDAFPSIDRWKVPQIGPMIKNGTDPVAIDNVLVPPQNTYFMARKRYAQLIKDCGKKCVLIDYVPEFYQEDTKTFRVFDKKGFSYFTTPSHLTPHGLEKIRHIWTDICRKL</sequence>
<protein>
    <recommendedName>
        <fullName evidence="6">Acyl_transf_3 domain-containing protein</fullName>
    </recommendedName>
</protein>
<name>E3M5W1_CAERE</name>